<accession>A0ABQ8J728</accession>
<dbReference type="Proteomes" id="UP000887458">
    <property type="component" value="Unassembled WGS sequence"/>
</dbReference>
<dbReference type="EMBL" id="NJHN03000064">
    <property type="protein sequence ID" value="KAH9418366.1"/>
    <property type="molecule type" value="Genomic_DNA"/>
</dbReference>
<reference evidence="1 2" key="1">
    <citation type="journal article" date="2018" name="J. Allergy Clin. Immunol.">
        <title>High-quality assembly of Dermatophagoides pteronyssinus genome and transcriptome reveals a wide range of novel allergens.</title>
        <authorList>
            <person name="Liu X.Y."/>
            <person name="Yang K.Y."/>
            <person name="Wang M.Q."/>
            <person name="Kwok J.S."/>
            <person name="Zeng X."/>
            <person name="Yang Z."/>
            <person name="Xiao X.J."/>
            <person name="Lau C.P."/>
            <person name="Li Y."/>
            <person name="Huang Z.M."/>
            <person name="Ba J.G."/>
            <person name="Yim A.K."/>
            <person name="Ouyang C.Y."/>
            <person name="Ngai S.M."/>
            <person name="Chan T.F."/>
            <person name="Leung E.L."/>
            <person name="Liu L."/>
            <person name="Liu Z.G."/>
            <person name="Tsui S.K."/>
        </authorList>
    </citation>
    <scope>NUCLEOTIDE SEQUENCE [LARGE SCALE GENOMIC DNA]</scope>
    <source>
        <strain evidence="1">Derp</strain>
    </source>
</reference>
<proteinExistence type="predicted"/>
<name>A0ABQ8J728_DERPT</name>
<gene>
    <name evidence="1" type="ORF">DERP_010235</name>
</gene>
<evidence type="ECO:0000313" key="1">
    <source>
        <dbReference type="EMBL" id="KAH9418366.1"/>
    </source>
</evidence>
<keyword evidence="2" id="KW-1185">Reference proteome</keyword>
<protein>
    <submittedName>
        <fullName evidence="1">Uncharacterized protein</fullName>
    </submittedName>
</protein>
<reference evidence="1 2" key="2">
    <citation type="journal article" date="2022" name="Mol. Biol. Evol.">
        <title>Comparative Genomics Reveals Insights into the Divergent Evolution of Astigmatic Mites and Household Pest Adaptations.</title>
        <authorList>
            <person name="Xiong Q."/>
            <person name="Wan A.T."/>
            <person name="Liu X."/>
            <person name="Fung C.S."/>
            <person name="Xiao X."/>
            <person name="Malainual N."/>
            <person name="Hou J."/>
            <person name="Wang L."/>
            <person name="Wang M."/>
            <person name="Yang K.Y."/>
            <person name="Cui Y."/>
            <person name="Leung E.L."/>
            <person name="Nong W."/>
            <person name="Shin S.K."/>
            <person name="Au S.W."/>
            <person name="Jeong K.Y."/>
            <person name="Chew F.T."/>
            <person name="Hui J.H."/>
            <person name="Leung T.F."/>
            <person name="Tungtrongchitr A."/>
            <person name="Zhong N."/>
            <person name="Liu Z."/>
            <person name="Tsui S.K."/>
        </authorList>
    </citation>
    <scope>NUCLEOTIDE SEQUENCE [LARGE SCALE GENOMIC DNA]</scope>
    <source>
        <strain evidence="1">Derp</strain>
    </source>
</reference>
<sequence length="71" mass="8318">MEMEKKQTQGMFAINISGLVSQPKRRLRRLPESSGGYHGGWFLLEENFAKEETEKQIHLYMRKIIVSGDKY</sequence>
<organism evidence="1 2">
    <name type="scientific">Dermatophagoides pteronyssinus</name>
    <name type="common">European house dust mite</name>
    <dbReference type="NCBI Taxonomy" id="6956"/>
    <lineage>
        <taxon>Eukaryota</taxon>
        <taxon>Metazoa</taxon>
        <taxon>Ecdysozoa</taxon>
        <taxon>Arthropoda</taxon>
        <taxon>Chelicerata</taxon>
        <taxon>Arachnida</taxon>
        <taxon>Acari</taxon>
        <taxon>Acariformes</taxon>
        <taxon>Sarcoptiformes</taxon>
        <taxon>Astigmata</taxon>
        <taxon>Psoroptidia</taxon>
        <taxon>Analgoidea</taxon>
        <taxon>Pyroglyphidae</taxon>
        <taxon>Dermatophagoidinae</taxon>
        <taxon>Dermatophagoides</taxon>
    </lineage>
</organism>
<evidence type="ECO:0000313" key="2">
    <source>
        <dbReference type="Proteomes" id="UP000887458"/>
    </source>
</evidence>
<comment type="caution">
    <text evidence="1">The sequence shown here is derived from an EMBL/GenBank/DDBJ whole genome shotgun (WGS) entry which is preliminary data.</text>
</comment>